<feature type="domain" description="6-phosphogluconate dehydrogenase NADP-binding" evidence="1">
    <location>
        <begin position="1"/>
        <end position="122"/>
    </location>
</feature>
<dbReference type="InterPro" id="IPR006115">
    <property type="entry name" value="6PGDH_NADP-bd"/>
</dbReference>
<evidence type="ECO:0000313" key="3">
    <source>
        <dbReference type="Proteomes" id="UP001610446"/>
    </source>
</evidence>
<reference evidence="2 3" key="1">
    <citation type="submission" date="2024-07" db="EMBL/GenBank/DDBJ databases">
        <title>Section-level genome sequencing and comparative genomics of Aspergillus sections Usti and Cavernicolus.</title>
        <authorList>
            <consortium name="Lawrence Berkeley National Laboratory"/>
            <person name="Nybo J.L."/>
            <person name="Vesth T.C."/>
            <person name="Theobald S."/>
            <person name="Frisvad J.C."/>
            <person name="Larsen T.O."/>
            <person name="Kjaerboelling I."/>
            <person name="Rothschild-Mancinelli K."/>
            <person name="Lyhne E.K."/>
            <person name="Kogle M.E."/>
            <person name="Barry K."/>
            <person name="Clum A."/>
            <person name="Na H."/>
            <person name="Ledsgaard L."/>
            <person name="Lin J."/>
            <person name="Lipzen A."/>
            <person name="Kuo A."/>
            <person name="Riley R."/>
            <person name="Mondo S."/>
            <person name="Labutti K."/>
            <person name="Haridas S."/>
            <person name="Pangalinan J."/>
            <person name="Salamov A.A."/>
            <person name="Simmons B.A."/>
            <person name="Magnuson J.K."/>
            <person name="Chen J."/>
            <person name="Drula E."/>
            <person name="Henrissat B."/>
            <person name="Wiebenga A."/>
            <person name="Lubbers R.J."/>
            <person name="Gomes A.C."/>
            <person name="Makela M.R."/>
            <person name="Stajich J."/>
            <person name="Grigoriev I.V."/>
            <person name="Mortensen U.H."/>
            <person name="De Vries R.P."/>
            <person name="Baker S.E."/>
            <person name="Andersen M.R."/>
        </authorList>
    </citation>
    <scope>NUCLEOTIDE SEQUENCE [LARGE SCALE GENOMIC DNA]</scope>
    <source>
        <strain evidence="2 3">CBS 123904</strain>
    </source>
</reference>
<dbReference type="PANTHER" id="PTHR22981">
    <property type="entry name" value="3-HYDROXYISOBUTYRATE DEHYDROGENASE-RELATED"/>
    <property type="match status" value="1"/>
</dbReference>
<protein>
    <recommendedName>
        <fullName evidence="1">6-phosphogluconate dehydrogenase NADP-binding domain-containing protein</fullName>
    </recommendedName>
</protein>
<accession>A0ABR4IZF8</accession>
<sequence length="218" mass="23510">MGRGMTASLAKRLSGESKIYAYDVIDGLMNDVLSEHPETVRKAKSAREDIIFIMVSEGSHLRDVYISMTDGIYCSTIDIATCSAVRDHIATNFPSTQSYDSPVSGGTIGAANGNLSFLLGAMNMGIRAGLNARVLANVCSAGAAQSTIMDCSNPVPRFKLQLHCKNFGLAIDMAKKFGSRVALGDARLQTFKGASDDPRYKDLDAVEYRYMGGVEDWS</sequence>
<comment type="caution">
    <text evidence="2">The sequence shown here is derived from an EMBL/GenBank/DDBJ whole genome shotgun (WGS) entry which is preliminary data.</text>
</comment>
<dbReference type="PANTHER" id="PTHR22981:SF81">
    <property type="entry name" value="DEHYDROGENASE, PUTATIVE-RELATED"/>
    <property type="match status" value="1"/>
</dbReference>
<proteinExistence type="predicted"/>
<organism evidence="2 3">
    <name type="scientific">Aspergillus pseudoustus</name>
    <dbReference type="NCBI Taxonomy" id="1810923"/>
    <lineage>
        <taxon>Eukaryota</taxon>
        <taxon>Fungi</taxon>
        <taxon>Dikarya</taxon>
        <taxon>Ascomycota</taxon>
        <taxon>Pezizomycotina</taxon>
        <taxon>Eurotiomycetes</taxon>
        <taxon>Eurotiomycetidae</taxon>
        <taxon>Eurotiales</taxon>
        <taxon>Aspergillaceae</taxon>
        <taxon>Aspergillus</taxon>
        <taxon>Aspergillus subgen. Nidulantes</taxon>
    </lineage>
</organism>
<evidence type="ECO:0000259" key="1">
    <source>
        <dbReference type="Pfam" id="PF03446"/>
    </source>
</evidence>
<name>A0ABR4IZF8_9EURO</name>
<dbReference type="Gene3D" id="3.40.50.720">
    <property type="entry name" value="NAD(P)-binding Rossmann-like Domain"/>
    <property type="match status" value="1"/>
</dbReference>
<dbReference type="SUPFAM" id="SSF48179">
    <property type="entry name" value="6-phosphogluconate dehydrogenase C-terminal domain-like"/>
    <property type="match status" value="1"/>
</dbReference>
<dbReference type="Proteomes" id="UP001610446">
    <property type="component" value="Unassembled WGS sequence"/>
</dbReference>
<dbReference type="Pfam" id="PF03446">
    <property type="entry name" value="NAD_binding_2"/>
    <property type="match status" value="1"/>
</dbReference>
<keyword evidence="3" id="KW-1185">Reference proteome</keyword>
<dbReference type="EMBL" id="JBFXLU010000260">
    <property type="protein sequence ID" value="KAL2832649.1"/>
    <property type="molecule type" value="Genomic_DNA"/>
</dbReference>
<dbReference type="InterPro" id="IPR036291">
    <property type="entry name" value="NAD(P)-bd_dom_sf"/>
</dbReference>
<gene>
    <name evidence="2" type="ORF">BJY01DRAFT_239774</name>
</gene>
<evidence type="ECO:0000313" key="2">
    <source>
        <dbReference type="EMBL" id="KAL2832649.1"/>
    </source>
</evidence>
<dbReference type="InterPro" id="IPR008927">
    <property type="entry name" value="6-PGluconate_DH-like_C_sf"/>
</dbReference>
<dbReference type="SUPFAM" id="SSF51735">
    <property type="entry name" value="NAD(P)-binding Rossmann-fold domains"/>
    <property type="match status" value="1"/>
</dbReference>